<name>A0A381XQ73_9ZZZZ</name>
<feature type="transmembrane region" description="Helical" evidence="1">
    <location>
        <begin position="79"/>
        <end position="105"/>
    </location>
</feature>
<dbReference type="Gene3D" id="1.20.120.1760">
    <property type="match status" value="1"/>
</dbReference>
<keyword evidence="1" id="KW-0812">Transmembrane</keyword>
<dbReference type="InterPro" id="IPR043130">
    <property type="entry name" value="CDP-OH_PTrfase_TM_dom"/>
</dbReference>
<feature type="transmembrane region" description="Helical" evidence="1">
    <location>
        <begin position="181"/>
        <end position="209"/>
    </location>
</feature>
<dbReference type="GO" id="GO:0008654">
    <property type="term" value="P:phospholipid biosynthetic process"/>
    <property type="evidence" value="ECO:0007669"/>
    <property type="project" value="InterPro"/>
</dbReference>
<proteinExistence type="predicted"/>
<feature type="transmembrane region" description="Helical" evidence="1">
    <location>
        <begin position="147"/>
        <end position="169"/>
    </location>
</feature>
<dbReference type="GO" id="GO:0016780">
    <property type="term" value="F:phosphotransferase activity, for other substituted phosphate groups"/>
    <property type="evidence" value="ECO:0007669"/>
    <property type="project" value="InterPro"/>
</dbReference>
<accession>A0A381XQ73</accession>
<evidence type="ECO:0008006" key="3">
    <source>
        <dbReference type="Google" id="ProtNLM"/>
    </source>
</evidence>
<organism evidence="2">
    <name type="scientific">marine metagenome</name>
    <dbReference type="NCBI Taxonomy" id="408172"/>
    <lineage>
        <taxon>unclassified sequences</taxon>
        <taxon>metagenomes</taxon>
        <taxon>ecological metagenomes</taxon>
    </lineage>
</organism>
<dbReference type="Pfam" id="PF01066">
    <property type="entry name" value="CDP-OH_P_transf"/>
    <property type="match status" value="1"/>
</dbReference>
<dbReference type="EMBL" id="UINC01015883">
    <property type="protein sequence ID" value="SVA66551.1"/>
    <property type="molecule type" value="Genomic_DNA"/>
</dbReference>
<evidence type="ECO:0000313" key="2">
    <source>
        <dbReference type="EMBL" id="SVA66551.1"/>
    </source>
</evidence>
<keyword evidence="1" id="KW-0472">Membrane</keyword>
<gene>
    <name evidence="2" type="ORF">METZ01_LOCUS119405</name>
</gene>
<dbReference type="AlphaFoldDB" id="A0A381XQ73"/>
<sequence>MFKLAGTYIYKNCANLLSLLGVAPLFILFQEGGFQYIIPLIIYNNILDDLDGFIAKKLKIRSQYGSNLDNICDAVAHSIIVISVGIHFGGILTLFSVVAVSSIILRITNRFELGYDFEGGTQTNELMRHIMFVILISELGEFNPSSILALVFMLNSISMLITIPFPFMLVHFTNNPTSLTLFNLSLILVFLVKPLSYIFGGAFFLTYIYSFTKVILEGAMSQITKLAGSQKI</sequence>
<evidence type="ECO:0000256" key="1">
    <source>
        <dbReference type="SAM" id="Phobius"/>
    </source>
</evidence>
<protein>
    <recommendedName>
        <fullName evidence="3">CDP-alcohol phosphatidyltransferase C-terminal domain-containing protein</fullName>
    </recommendedName>
</protein>
<dbReference type="InterPro" id="IPR000462">
    <property type="entry name" value="CDP-OH_P_trans"/>
</dbReference>
<reference evidence="2" key="1">
    <citation type="submission" date="2018-05" db="EMBL/GenBank/DDBJ databases">
        <authorList>
            <person name="Lanie J.A."/>
            <person name="Ng W.-L."/>
            <person name="Kazmierczak K.M."/>
            <person name="Andrzejewski T.M."/>
            <person name="Davidsen T.M."/>
            <person name="Wayne K.J."/>
            <person name="Tettelin H."/>
            <person name="Glass J.I."/>
            <person name="Rusch D."/>
            <person name="Podicherti R."/>
            <person name="Tsui H.-C.T."/>
            <person name="Winkler M.E."/>
        </authorList>
    </citation>
    <scope>NUCLEOTIDE SEQUENCE</scope>
</reference>
<dbReference type="GO" id="GO:0016020">
    <property type="term" value="C:membrane"/>
    <property type="evidence" value="ECO:0007669"/>
    <property type="project" value="InterPro"/>
</dbReference>
<keyword evidence="1" id="KW-1133">Transmembrane helix</keyword>